<organism evidence="1 2">
    <name type="scientific">Rikenella microfusus</name>
    <dbReference type="NCBI Taxonomy" id="28139"/>
    <lineage>
        <taxon>Bacteria</taxon>
        <taxon>Pseudomonadati</taxon>
        <taxon>Bacteroidota</taxon>
        <taxon>Bacteroidia</taxon>
        <taxon>Bacteroidales</taxon>
        <taxon>Rikenellaceae</taxon>
        <taxon>Rikenella</taxon>
    </lineage>
</organism>
<accession>A0A379MRG8</accession>
<dbReference type="EMBL" id="UGVL01000001">
    <property type="protein sequence ID" value="SUE34113.1"/>
    <property type="molecule type" value="Genomic_DNA"/>
</dbReference>
<evidence type="ECO:0008006" key="3">
    <source>
        <dbReference type="Google" id="ProtNLM"/>
    </source>
</evidence>
<evidence type="ECO:0000313" key="2">
    <source>
        <dbReference type="Proteomes" id="UP000255233"/>
    </source>
</evidence>
<dbReference type="Proteomes" id="UP000255233">
    <property type="component" value="Unassembled WGS sequence"/>
</dbReference>
<keyword evidence="2" id="KW-1185">Reference proteome</keyword>
<sequence length="60" mass="6811">MERQSFKITFYLRRNRVTKAGLAPILSRVTVNGIAAEIPVKLSNGTSVRKNEPKKNRKNL</sequence>
<evidence type="ECO:0000313" key="1">
    <source>
        <dbReference type="EMBL" id="SUE34113.1"/>
    </source>
</evidence>
<gene>
    <name evidence="1" type="ORF">NCTC11190_01331</name>
</gene>
<dbReference type="AlphaFoldDB" id="A0A379MRG8"/>
<proteinExistence type="predicted"/>
<reference evidence="1 2" key="1">
    <citation type="submission" date="2018-06" db="EMBL/GenBank/DDBJ databases">
        <authorList>
            <consortium name="Pathogen Informatics"/>
            <person name="Doyle S."/>
        </authorList>
    </citation>
    <scope>NUCLEOTIDE SEQUENCE [LARGE SCALE GENOMIC DNA]</scope>
    <source>
        <strain evidence="1 2">NCTC11190</strain>
    </source>
</reference>
<name>A0A379MRG8_9BACT</name>
<protein>
    <recommendedName>
        <fullName evidence="3">Arm DNA-binding domain-containing protein</fullName>
    </recommendedName>
</protein>